<dbReference type="EMBL" id="SSSN01000013">
    <property type="protein sequence ID" value="THG30607.1"/>
    <property type="molecule type" value="Genomic_DNA"/>
</dbReference>
<keyword evidence="3" id="KW-1185">Reference proteome</keyword>
<dbReference type="EMBL" id="SSSN01000014">
    <property type="protein sequence ID" value="THG30344.1"/>
    <property type="molecule type" value="Genomic_DNA"/>
</dbReference>
<gene>
    <name evidence="2" type="ORF">E6C70_14685</name>
    <name evidence="1" type="ORF">E6C70_14965</name>
</gene>
<accession>A0A4V3WT66</accession>
<protein>
    <submittedName>
        <fullName evidence="2">Uncharacterized protein</fullName>
    </submittedName>
</protein>
<name>A0A4V3WT66_9MICO</name>
<organism evidence="2 3">
    <name type="scientific">Orlajensenia flava</name>
    <dbReference type="NCBI Taxonomy" id="2565934"/>
    <lineage>
        <taxon>Bacteria</taxon>
        <taxon>Bacillati</taxon>
        <taxon>Actinomycetota</taxon>
        <taxon>Actinomycetes</taxon>
        <taxon>Micrococcales</taxon>
        <taxon>Microbacteriaceae</taxon>
        <taxon>Orlajensenia</taxon>
    </lineage>
</organism>
<dbReference type="RefSeq" id="WP_136425306.1">
    <property type="nucleotide sequence ID" value="NZ_SSSN01000013.1"/>
</dbReference>
<evidence type="ECO:0000313" key="2">
    <source>
        <dbReference type="EMBL" id="THG30607.1"/>
    </source>
</evidence>
<evidence type="ECO:0000313" key="3">
    <source>
        <dbReference type="Proteomes" id="UP000307380"/>
    </source>
</evidence>
<reference evidence="2 3" key="1">
    <citation type="submission" date="2019-04" db="EMBL/GenBank/DDBJ databases">
        <authorList>
            <person name="Jiang L."/>
        </authorList>
    </citation>
    <scope>NUCLEOTIDE SEQUENCE [LARGE SCALE GENOMIC DNA]</scope>
    <source>
        <strain evidence="2 3">YIM 131861</strain>
    </source>
</reference>
<sequence length="134" mass="13743">MTNPTPPTSGMLTGDEPSHVLDEIALTARIRATPGVMDAYRPATPAALPAVLKPIIALPGAVINIITDTIQTAPPSVVAINTAGGHPTITTQIAIDRDGHASQTATDVADTLLTLARDTGHPDATITVEIARIA</sequence>
<dbReference type="Proteomes" id="UP000307380">
    <property type="component" value="Unassembled WGS sequence"/>
</dbReference>
<dbReference type="AlphaFoldDB" id="A0A4V3WT66"/>
<evidence type="ECO:0000313" key="1">
    <source>
        <dbReference type="EMBL" id="THG30344.1"/>
    </source>
</evidence>
<comment type="caution">
    <text evidence="2">The sequence shown here is derived from an EMBL/GenBank/DDBJ whole genome shotgun (WGS) entry which is preliminary data.</text>
</comment>
<proteinExistence type="predicted"/>